<sequence>MRTEPMLNKPTLNGIAPTAQAAASHAVEGPTSPTPMRLDAAQGQRPLPPMDAPSSLRLRASGTSSGGEPQAAQENSGSAAADNNGAARTRREPGIDPVRLFVKLMVGTLALSTGCRLTRHPDDFAKDPGGSIWAAMSLKHRSSQNDLDQGNRTVLERYGAYIPKDSNCFKAKADVTHDIPPGVAGQWNVKTRQVKLNPNIALESHPAEVAGHEFIHCYTHPEFRGRHIDHRHWKALNEGLTTHLTEKLPTPKRLLPIPLAKDPYHGFKLATGDSWPAAAKRIEGAVGEDTLLKAFFGGDDDAISEVAKAAAQIYPRLASSRTEQELYRAGMMRGSQQLAECYAGALLASGQPLPESWSRNMLPVFSFSDMQPEQAKKAQLQAEQSQERMGIIFDAAFFSPDLKTQRQALGMLREDLLMHWENVVPDKGCPIEALALKATGKERCSSLPGRYRFHFDQRTGQRQRHHLQSGARRFQGLLGGAEKLRVTGLQACKVKLAAGFLGPHQKHPQLHDIAQIKVLLPEDIAQFVEHRNALHFSVAIGGRRTRRSVWVGKVGQSAADEHQNGRGRHGHGLRDWKIADAGTLNAVAHGVTHQWMLMLQ</sequence>
<gene>
    <name evidence="2" type="ORF">ALO53_102528</name>
</gene>
<feature type="compositionally biased region" description="Low complexity" evidence="1">
    <location>
        <begin position="75"/>
        <end position="87"/>
    </location>
</feature>
<accession>A0A0N8RVD1</accession>
<evidence type="ECO:0000256" key="1">
    <source>
        <dbReference type="SAM" id="MobiDB-lite"/>
    </source>
</evidence>
<dbReference type="EMBL" id="LJQO01000409">
    <property type="protein sequence ID" value="KPX64855.1"/>
    <property type="molecule type" value="Genomic_DNA"/>
</dbReference>
<organism evidence="2 3">
    <name type="scientific">Pseudomonas amygdali pv. photiniae</name>
    <dbReference type="NCBI Taxonomy" id="251724"/>
    <lineage>
        <taxon>Bacteria</taxon>
        <taxon>Pseudomonadati</taxon>
        <taxon>Pseudomonadota</taxon>
        <taxon>Gammaproteobacteria</taxon>
        <taxon>Pseudomonadales</taxon>
        <taxon>Pseudomonadaceae</taxon>
        <taxon>Pseudomonas</taxon>
        <taxon>Pseudomonas amygdali</taxon>
    </lineage>
</organism>
<evidence type="ECO:0000313" key="3">
    <source>
        <dbReference type="Proteomes" id="UP000050469"/>
    </source>
</evidence>
<dbReference type="AlphaFoldDB" id="A0A0N8RVD1"/>
<feature type="region of interest" description="Disordered" evidence="1">
    <location>
        <begin position="1"/>
        <end position="92"/>
    </location>
</feature>
<dbReference type="PATRIC" id="fig|251724.3.peg.4538"/>
<comment type="caution">
    <text evidence="2">The sequence shown here is derived from an EMBL/GenBank/DDBJ whole genome shotgun (WGS) entry which is preliminary data.</text>
</comment>
<protein>
    <submittedName>
        <fullName evidence="2">Type III effector HopV1</fullName>
    </submittedName>
</protein>
<proteinExistence type="predicted"/>
<reference evidence="2 3" key="1">
    <citation type="submission" date="2015-09" db="EMBL/GenBank/DDBJ databases">
        <title>Genome announcement of multiple Pseudomonas syringae strains.</title>
        <authorList>
            <person name="Thakur S."/>
            <person name="Wang P.W."/>
            <person name="Gong Y."/>
            <person name="Weir B.S."/>
            <person name="Guttman D.S."/>
        </authorList>
    </citation>
    <scope>NUCLEOTIDE SEQUENCE [LARGE SCALE GENOMIC DNA]</scope>
    <source>
        <strain evidence="2 3">ICMP7840</strain>
    </source>
</reference>
<name>A0A0N8RVD1_PSEA0</name>
<evidence type="ECO:0000313" key="2">
    <source>
        <dbReference type="EMBL" id="KPX64855.1"/>
    </source>
</evidence>
<dbReference type="Proteomes" id="UP000050469">
    <property type="component" value="Unassembled WGS sequence"/>
</dbReference>